<evidence type="ECO:0000313" key="10">
    <source>
        <dbReference type="Proteomes" id="UP001628091"/>
    </source>
</evidence>
<evidence type="ECO:0000256" key="3">
    <source>
        <dbReference type="ARBA" id="ARBA00022679"/>
    </source>
</evidence>
<dbReference type="InterPro" id="IPR036388">
    <property type="entry name" value="WH-like_DNA-bd_sf"/>
</dbReference>
<name>A0ABQ0GVJ3_9HYPH</name>
<organism evidence="9 10">
    <name type="scientific">Phyllobacterium phragmitis</name>
    <dbReference type="NCBI Taxonomy" id="2670329"/>
    <lineage>
        <taxon>Bacteria</taxon>
        <taxon>Pseudomonadati</taxon>
        <taxon>Pseudomonadota</taxon>
        <taxon>Alphaproteobacteria</taxon>
        <taxon>Hyphomicrobiales</taxon>
        <taxon>Phyllobacteriaceae</taxon>
        <taxon>Phyllobacterium</taxon>
    </lineage>
</organism>
<dbReference type="InterPro" id="IPR036217">
    <property type="entry name" value="MethylDNA_cys_MeTrfase_DNAb"/>
</dbReference>
<reference evidence="9 10" key="1">
    <citation type="submission" date="2024-10" db="EMBL/GenBank/DDBJ databases">
        <title>Isolation, draft genome sequencing and identification of Phyllobacterium sp. NSA23, isolated from leaf soil.</title>
        <authorList>
            <person name="Akita H."/>
        </authorList>
    </citation>
    <scope>NUCLEOTIDE SEQUENCE [LARGE SCALE GENOMIC DNA]</scope>
    <source>
        <strain evidence="9 10">NSA23</strain>
    </source>
</reference>
<gene>
    <name evidence="9" type="ORF">PPNSA23_06280</name>
</gene>
<dbReference type="InterPro" id="IPR014048">
    <property type="entry name" value="MethylDNA_cys_MeTrfase_DNA-bd"/>
</dbReference>
<feature type="domain" description="Methylguanine DNA methyltransferase ribonuclease-like" evidence="8">
    <location>
        <begin position="7"/>
        <end position="82"/>
    </location>
</feature>
<dbReference type="Pfam" id="PF02870">
    <property type="entry name" value="Methyltransf_1N"/>
    <property type="match status" value="1"/>
</dbReference>
<protein>
    <submittedName>
        <fullName evidence="9">Methylated-DNA--[protein]-cysteine S-methyltransferase</fullName>
    </submittedName>
</protein>
<dbReference type="CDD" id="cd06445">
    <property type="entry name" value="ATase"/>
    <property type="match status" value="1"/>
</dbReference>
<dbReference type="InterPro" id="IPR036631">
    <property type="entry name" value="MGMT_N_sf"/>
</dbReference>
<accession>A0ABQ0GVJ3</accession>
<dbReference type="PANTHER" id="PTHR10815">
    <property type="entry name" value="METHYLATED-DNA--PROTEIN-CYSTEINE METHYLTRANSFERASE"/>
    <property type="match status" value="1"/>
</dbReference>
<evidence type="ECO:0000256" key="5">
    <source>
        <dbReference type="ARBA" id="ARBA00023204"/>
    </source>
</evidence>
<evidence type="ECO:0000256" key="1">
    <source>
        <dbReference type="ARBA" id="ARBA00001286"/>
    </source>
</evidence>
<dbReference type="Gene3D" id="1.10.10.10">
    <property type="entry name" value="Winged helix-like DNA-binding domain superfamily/Winged helix DNA-binding domain"/>
    <property type="match status" value="1"/>
</dbReference>
<dbReference type="InterPro" id="IPR008332">
    <property type="entry name" value="MethylG_MeTrfase_N"/>
</dbReference>
<feature type="domain" description="Methylated-DNA-[protein]-cysteine S-methyltransferase DNA binding" evidence="7">
    <location>
        <begin position="89"/>
        <end position="169"/>
    </location>
</feature>
<proteinExistence type="predicted"/>
<comment type="caution">
    <text evidence="9">The sequence shown here is derived from an EMBL/GenBank/DDBJ whole genome shotgun (WGS) entry which is preliminary data.</text>
</comment>
<dbReference type="InterPro" id="IPR001497">
    <property type="entry name" value="MethylDNA_cys_MeTrfase_AS"/>
</dbReference>
<keyword evidence="10" id="KW-1185">Reference proteome</keyword>
<dbReference type="SUPFAM" id="SSF46767">
    <property type="entry name" value="Methylated DNA-protein cysteine methyltransferase, C-terminal domain"/>
    <property type="match status" value="1"/>
</dbReference>
<keyword evidence="2" id="KW-0489">Methyltransferase</keyword>
<dbReference type="PANTHER" id="PTHR10815:SF5">
    <property type="entry name" value="METHYLATED-DNA--PROTEIN-CYSTEINE METHYLTRANSFERASE"/>
    <property type="match status" value="1"/>
</dbReference>
<evidence type="ECO:0000256" key="2">
    <source>
        <dbReference type="ARBA" id="ARBA00022603"/>
    </source>
</evidence>
<dbReference type="SUPFAM" id="SSF53155">
    <property type="entry name" value="Methylated DNA-protein cysteine methyltransferase domain"/>
    <property type="match status" value="1"/>
</dbReference>
<comment type="catalytic activity">
    <reaction evidence="1">
        <text>a 4-O-methyl-thymidine in DNA + L-cysteinyl-[protein] = a thymidine in DNA + S-methyl-L-cysteinyl-[protein]</text>
        <dbReference type="Rhea" id="RHEA:53428"/>
        <dbReference type="Rhea" id="RHEA-COMP:10131"/>
        <dbReference type="Rhea" id="RHEA-COMP:10132"/>
        <dbReference type="Rhea" id="RHEA-COMP:13555"/>
        <dbReference type="Rhea" id="RHEA-COMP:13556"/>
        <dbReference type="ChEBI" id="CHEBI:29950"/>
        <dbReference type="ChEBI" id="CHEBI:82612"/>
        <dbReference type="ChEBI" id="CHEBI:137386"/>
        <dbReference type="ChEBI" id="CHEBI:137387"/>
        <dbReference type="EC" id="2.1.1.63"/>
    </reaction>
</comment>
<dbReference type="Pfam" id="PF01035">
    <property type="entry name" value="DNA_binding_1"/>
    <property type="match status" value="1"/>
</dbReference>
<dbReference type="Proteomes" id="UP001628091">
    <property type="component" value="Unassembled WGS sequence"/>
</dbReference>
<sequence length="191" mass="20130">MESPGLTTFETAIGPCAIAWGEKGIVGVQLPEANAAATRARLQKRFPLAKEGPAPAFVQDVIDDIVALLEGQKVDFSGAPLDMEGLPALHRQVYEIALEIPPGETMTYGMIARRIGDVSLSQAVGQALGKNPFPIIVPCHRVLGSGGKTGGFSANGGAETKLRMLTIEGARTSGEPDLFGNLPLAMKPQRR</sequence>
<keyword evidence="5" id="KW-0234">DNA repair</keyword>
<comment type="catalytic activity">
    <reaction evidence="6">
        <text>a 6-O-methyl-2'-deoxyguanosine in DNA + L-cysteinyl-[protein] = S-methyl-L-cysteinyl-[protein] + a 2'-deoxyguanosine in DNA</text>
        <dbReference type="Rhea" id="RHEA:24000"/>
        <dbReference type="Rhea" id="RHEA-COMP:10131"/>
        <dbReference type="Rhea" id="RHEA-COMP:10132"/>
        <dbReference type="Rhea" id="RHEA-COMP:11367"/>
        <dbReference type="Rhea" id="RHEA-COMP:11368"/>
        <dbReference type="ChEBI" id="CHEBI:29950"/>
        <dbReference type="ChEBI" id="CHEBI:82612"/>
        <dbReference type="ChEBI" id="CHEBI:85445"/>
        <dbReference type="ChEBI" id="CHEBI:85448"/>
        <dbReference type="EC" id="2.1.1.63"/>
    </reaction>
</comment>
<evidence type="ECO:0000256" key="4">
    <source>
        <dbReference type="ARBA" id="ARBA00022763"/>
    </source>
</evidence>
<keyword evidence="4" id="KW-0227">DNA damage</keyword>
<dbReference type="EMBL" id="BAAFZP010000001">
    <property type="protein sequence ID" value="GAB1580685.1"/>
    <property type="molecule type" value="Genomic_DNA"/>
</dbReference>
<dbReference type="NCBIfam" id="TIGR00589">
    <property type="entry name" value="ogt"/>
    <property type="match status" value="1"/>
</dbReference>
<dbReference type="PROSITE" id="PS00374">
    <property type="entry name" value="MGMT"/>
    <property type="match status" value="1"/>
</dbReference>
<keyword evidence="3" id="KW-0808">Transferase</keyword>
<evidence type="ECO:0000259" key="8">
    <source>
        <dbReference type="Pfam" id="PF02870"/>
    </source>
</evidence>
<evidence type="ECO:0000259" key="7">
    <source>
        <dbReference type="Pfam" id="PF01035"/>
    </source>
</evidence>
<evidence type="ECO:0000256" key="6">
    <source>
        <dbReference type="ARBA" id="ARBA00049348"/>
    </source>
</evidence>
<dbReference type="RefSeq" id="WP_407863645.1">
    <property type="nucleotide sequence ID" value="NZ_BAAFZP010000001.1"/>
</dbReference>
<evidence type="ECO:0000313" key="9">
    <source>
        <dbReference type="EMBL" id="GAB1580685.1"/>
    </source>
</evidence>
<dbReference type="Gene3D" id="3.30.160.70">
    <property type="entry name" value="Methylated DNA-protein cysteine methyltransferase domain"/>
    <property type="match status" value="1"/>
</dbReference>